<dbReference type="Proteomes" id="UP000236509">
    <property type="component" value="Unassembled WGS sequence"/>
</dbReference>
<accession>A0A7U7PX67</accession>
<feature type="transmembrane region" description="Helical" evidence="1">
    <location>
        <begin position="62"/>
        <end position="80"/>
    </location>
</feature>
<dbReference type="AlphaFoldDB" id="A0A7U7PX67"/>
<keyword evidence="3" id="KW-1185">Reference proteome</keyword>
<proteinExistence type="predicted"/>
<sequence length="90" mass="10488">MKLAKLLTISFIVWLAISLIDFLYELFKITQSQTIITLMGLKIQMSMTKDEIMTYFSLTPKMLVSFITVFVIVTVIMLFFSKHNKVTEKQ</sequence>
<protein>
    <submittedName>
        <fullName evidence="2">Uncharacterized protein</fullName>
    </submittedName>
</protein>
<gene>
    <name evidence="2" type="ORF">BN1326_150299</name>
</gene>
<dbReference type="EMBL" id="CVOU01000007">
    <property type="protein sequence ID" value="CRI19144.1"/>
    <property type="molecule type" value="Genomic_DNA"/>
</dbReference>
<reference evidence="2 3" key="1">
    <citation type="submission" date="2015-04" db="EMBL/GenBank/DDBJ databases">
        <authorList>
            <person name="Cao L."/>
            <person name="Gao C.H."/>
        </authorList>
    </citation>
    <scope>NUCLEOTIDE SEQUENCE [LARGE SCALE GENOMIC DNA]</scope>
    <source>
        <strain evidence="2 3">SH3</strain>
    </source>
</reference>
<dbReference type="RefSeq" id="WP_031788318.1">
    <property type="nucleotide sequence ID" value="NZ_AP018562.1"/>
</dbReference>
<evidence type="ECO:0000256" key="1">
    <source>
        <dbReference type="SAM" id="Phobius"/>
    </source>
</evidence>
<evidence type="ECO:0000313" key="2">
    <source>
        <dbReference type="EMBL" id="CRI19144.1"/>
    </source>
</evidence>
<comment type="caution">
    <text evidence="2">The sequence shown here is derived from an EMBL/GenBank/DDBJ whole genome shotgun (WGS) entry which is preliminary data.</text>
</comment>
<organism evidence="2 3">
    <name type="scientific">Staphylococcus argenteus</name>
    <dbReference type="NCBI Taxonomy" id="985002"/>
    <lineage>
        <taxon>Bacteria</taxon>
        <taxon>Bacillati</taxon>
        <taxon>Bacillota</taxon>
        <taxon>Bacilli</taxon>
        <taxon>Bacillales</taxon>
        <taxon>Staphylococcaceae</taxon>
        <taxon>Staphylococcus</taxon>
    </lineage>
</organism>
<keyword evidence="1" id="KW-0472">Membrane</keyword>
<keyword evidence="1" id="KW-0812">Transmembrane</keyword>
<name>A0A7U7PX67_9STAP</name>
<evidence type="ECO:0000313" key="3">
    <source>
        <dbReference type="Proteomes" id="UP000236509"/>
    </source>
</evidence>
<feature type="transmembrane region" description="Helical" evidence="1">
    <location>
        <begin position="7"/>
        <end position="24"/>
    </location>
</feature>
<keyword evidence="1" id="KW-1133">Transmembrane helix</keyword>